<dbReference type="InterPro" id="IPR000014">
    <property type="entry name" value="PAS"/>
</dbReference>
<evidence type="ECO:0000313" key="5">
    <source>
        <dbReference type="Proteomes" id="UP000238356"/>
    </source>
</evidence>
<dbReference type="PROSITE" id="PS50112">
    <property type="entry name" value="PAS"/>
    <property type="match status" value="1"/>
</dbReference>
<dbReference type="Pfam" id="PF08448">
    <property type="entry name" value="PAS_4"/>
    <property type="match status" value="1"/>
</dbReference>
<gene>
    <name evidence="4" type="ORF">C5F51_29880</name>
</gene>
<accession>A0A2S5ZY97</accession>
<reference evidence="4 5" key="1">
    <citation type="submission" date="2018-02" db="EMBL/GenBank/DDBJ databases">
        <title>8 Nocardia nova and 1 Nocardia cyriacigeorgica strain used for evolution to TMP-SMX.</title>
        <authorList>
            <person name="Mehta H."/>
            <person name="Weng J."/>
            <person name="Shamoo Y."/>
        </authorList>
    </citation>
    <scope>NUCLEOTIDE SEQUENCE [LARGE SCALE GENOMIC DNA]</scope>
    <source>
        <strain evidence="4 5">BAA2227</strain>
    </source>
</reference>
<dbReference type="InterPro" id="IPR000160">
    <property type="entry name" value="GGDEF_dom"/>
</dbReference>
<dbReference type="SUPFAM" id="SSF55073">
    <property type="entry name" value="Nucleotide cyclase"/>
    <property type="match status" value="1"/>
</dbReference>
<dbReference type="SMART" id="SM00091">
    <property type="entry name" value="PAS"/>
    <property type="match status" value="1"/>
</dbReference>
<dbReference type="Pfam" id="PF00990">
    <property type="entry name" value="GGDEF"/>
    <property type="match status" value="1"/>
</dbReference>
<feature type="domain" description="GGDEF" evidence="3">
    <location>
        <begin position="313"/>
        <end position="447"/>
    </location>
</feature>
<dbReference type="PROSITE" id="PS50887">
    <property type="entry name" value="GGDEF"/>
    <property type="match status" value="1"/>
</dbReference>
<protein>
    <submittedName>
        <fullName evidence="4">Sensor domain-containing diguanylate cyclase</fullName>
    </submittedName>
</protein>
<dbReference type="CDD" id="cd00130">
    <property type="entry name" value="PAS"/>
    <property type="match status" value="1"/>
</dbReference>
<dbReference type="NCBIfam" id="TIGR00229">
    <property type="entry name" value="sensory_box"/>
    <property type="match status" value="1"/>
</dbReference>
<sequence>MQYLCLQRHDQQYQPGEVSPGTEVAAEAHRTWGVGVDDLSTALAQQWERALATITAHPSYATVEISFLRDLLEELHASLTAETFDAAAGSRAGAALAGARLTDPAVPVVSAPVLHRLTEFSDHPETGPRMAALLVAFGHGHHFLAEAIRADDVEEGQRRFRLVFDHASIAIAIGDTNGVLLEANPHLADMIGVPVESLRGISVYDFAHPDDQAAIRAMVYDDLVPARAGTAKIERRLQRADGSTGWATFAITYVRSAFGPDYLLAIGEDVTERHQLQEQLHYQARHDALTELPNRRHLLDTLKSVISAAGEDDLMGLCFTDLDHFKEVNDRYGHGVGDQVLATVARRLHDSLQDDGCLVARIGGDEFVTLIPPPADTRRVAAVADRLRGALSHPLIVGGHRLHISASIGAVVTPVAGKDPEWLLDAADTSLYDAKSGARGNWILHTVHAAEGADDSSARCGNA</sequence>
<feature type="domain" description="PAS" evidence="1">
    <location>
        <begin position="156"/>
        <end position="227"/>
    </location>
</feature>
<dbReference type="EMBL" id="PSZD01000026">
    <property type="protein sequence ID" value="PPJ23062.1"/>
    <property type="molecule type" value="Genomic_DNA"/>
</dbReference>
<keyword evidence="5" id="KW-1185">Reference proteome</keyword>
<dbReference type="InterPro" id="IPR013656">
    <property type="entry name" value="PAS_4"/>
</dbReference>
<dbReference type="InterPro" id="IPR052155">
    <property type="entry name" value="Biofilm_reg_signaling"/>
</dbReference>
<dbReference type="InterPro" id="IPR035965">
    <property type="entry name" value="PAS-like_dom_sf"/>
</dbReference>
<dbReference type="Gene3D" id="3.30.450.20">
    <property type="entry name" value="PAS domain"/>
    <property type="match status" value="1"/>
</dbReference>
<dbReference type="InterPro" id="IPR000700">
    <property type="entry name" value="PAS-assoc_C"/>
</dbReference>
<dbReference type="Gene3D" id="3.30.70.270">
    <property type="match status" value="1"/>
</dbReference>
<comment type="caution">
    <text evidence="4">The sequence shown here is derived from an EMBL/GenBank/DDBJ whole genome shotgun (WGS) entry which is preliminary data.</text>
</comment>
<dbReference type="SMART" id="SM00267">
    <property type="entry name" value="GGDEF"/>
    <property type="match status" value="1"/>
</dbReference>
<dbReference type="Proteomes" id="UP000238356">
    <property type="component" value="Unassembled WGS sequence"/>
</dbReference>
<dbReference type="InterPro" id="IPR029787">
    <property type="entry name" value="Nucleotide_cyclase"/>
</dbReference>
<dbReference type="PANTHER" id="PTHR44757">
    <property type="entry name" value="DIGUANYLATE CYCLASE DGCP"/>
    <property type="match status" value="1"/>
</dbReference>
<evidence type="ECO:0000313" key="4">
    <source>
        <dbReference type="EMBL" id="PPJ23062.1"/>
    </source>
</evidence>
<dbReference type="SUPFAM" id="SSF55785">
    <property type="entry name" value="PYP-like sensor domain (PAS domain)"/>
    <property type="match status" value="1"/>
</dbReference>
<organism evidence="4 5">
    <name type="scientific">Nocardia nova</name>
    <dbReference type="NCBI Taxonomy" id="37330"/>
    <lineage>
        <taxon>Bacteria</taxon>
        <taxon>Bacillati</taxon>
        <taxon>Actinomycetota</taxon>
        <taxon>Actinomycetes</taxon>
        <taxon>Mycobacteriales</taxon>
        <taxon>Nocardiaceae</taxon>
        <taxon>Nocardia</taxon>
    </lineage>
</organism>
<feature type="domain" description="PAC" evidence="2">
    <location>
        <begin position="231"/>
        <end position="282"/>
    </location>
</feature>
<dbReference type="NCBIfam" id="TIGR00254">
    <property type="entry name" value="GGDEF"/>
    <property type="match status" value="1"/>
</dbReference>
<name>A0A2S5ZY97_9NOCA</name>
<proteinExistence type="predicted"/>
<dbReference type="PANTHER" id="PTHR44757:SF2">
    <property type="entry name" value="BIOFILM ARCHITECTURE MAINTENANCE PROTEIN MBAA"/>
    <property type="match status" value="1"/>
</dbReference>
<evidence type="ECO:0000259" key="1">
    <source>
        <dbReference type="PROSITE" id="PS50112"/>
    </source>
</evidence>
<evidence type="ECO:0000259" key="2">
    <source>
        <dbReference type="PROSITE" id="PS50113"/>
    </source>
</evidence>
<dbReference type="AlphaFoldDB" id="A0A2S5ZY97"/>
<evidence type="ECO:0000259" key="3">
    <source>
        <dbReference type="PROSITE" id="PS50887"/>
    </source>
</evidence>
<dbReference type="InterPro" id="IPR043128">
    <property type="entry name" value="Rev_trsase/Diguanyl_cyclase"/>
</dbReference>
<dbReference type="InterPro" id="IPR001610">
    <property type="entry name" value="PAC"/>
</dbReference>
<dbReference type="CDD" id="cd01949">
    <property type="entry name" value="GGDEF"/>
    <property type="match status" value="1"/>
</dbReference>
<dbReference type="PROSITE" id="PS50113">
    <property type="entry name" value="PAC"/>
    <property type="match status" value="1"/>
</dbReference>
<dbReference type="SMART" id="SM00086">
    <property type="entry name" value="PAC"/>
    <property type="match status" value="1"/>
</dbReference>